<evidence type="ECO:0000313" key="3">
    <source>
        <dbReference type="Proteomes" id="UP000245999"/>
    </source>
</evidence>
<gene>
    <name evidence="2" type="ORF">DDQ68_17840</name>
</gene>
<dbReference type="AlphaFoldDB" id="A0A2Z3GQU1"/>
<reference evidence="3" key="1">
    <citation type="submission" date="2018-04" db="EMBL/GenBank/DDBJ databases">
        <title>Complete genome of Antarctic heterotrophic bacterium Hymenobacter nivis.</title>
        <authorList>
            <person name="Terashima M."/>
        </authorList>
    </citation>
    <scope>NUCLEOTIDE SEQUENCE [LARGE SCALE GENOMIC DNA]</scope>
    <source>
        <strain evidence="3">NBRC 111535</strain>
    </source>
</reference>
<organism evidence="2 3">
    <name type="scientific">Hymenobacter nivis</name>
    <dbReference type="NCBI Taxonomy" id="1850093"/>
    <lineage>
        <taxon>Bacteria</taxon>
        <taxon>Pseudomonadati</taxon>
        <taxon>Bacteroidota</taxon>
        <taxon>Cytophagia</taxon>
        <taxon>Cytophagales</taxon>
        <taxon>Hymenobacteraceae</taxon>
        <taxon>Hymenobacter</taxon>
    </lineage>
</organism>
<dbReference type="PANTHER" id="PTHR31793">
    <property type="entry name" value="4-HYDROXYBENZOYL-COA THIOESTERASE FAMILY MEMBER"/>
    <property type="match status" value="1"/>
</dbReference>
<dbReference type="InterPro" id="IPR029069">
    <property type="entry name" value="HotDog_dom_sf"/>
</dbReference>
<dbReference type="RefSeq" id="WP_109657517.1">
    <property type="nucleotide sequence ID" value="NZ_CP029145.1"/>
</dbReference>
<dbReference type="Proteomes" id="UP000245999">
    <property type="component" value="Chromosome"/>
</dbReference>
<dbReference type="EMBL" id="CP029145">
    <property type="protein sequence ID" value="AWM34482.1"/>
    <property type="molecule type" value="Genomic_DNA"/>
</dbReference>
<dbReference type="CDD" id="cd00586">
    <property type="entry name" value="4HBT"/>
    <property type="match status" value="1"/>
</dbReference>
<dbReference type="GO" id="GO:0047617">
    <property type="term" value="F:fatty acyl-CoA hydrolase activity"/>
    <property type="evidence" value="ECO:0007669"/>
    <property type="project" value="TreeGrafter"/>
</dbReference>
<protein>
    <submittedName>
        <fullName evidence="2">Thioesterase</fullName>
    </submittedName>
</protein>
<dbReference type="PANTHER" id="PTHR31793:SF37">
    <property type="entry name" value="ACYL-COA THIOESTER HYDROLASE YBGC"/>
    <property type="match status" value="1"/>
</dbReference>
<evidence type="ECO:0000256" key="1">
    <source>
        <dbReference type="ARBA" id="ARBA00022801"/>
    </source>
</evidence>
<dbReference type="Gene3D" id="3.10.129.10">
    <property type="entry name" value="Hotdog Thioesterase"/>
    <property type="match status" value="1"/>
</dbReference>
<dbReference type="SUPFAM" id="SSF54637">
    <property type="entry name" value="Thioesterase/thiol ester dehydrase-isomerase"/>
    <property type="match status" value="1"/>
</dbReference>
<accession>A0A2Z3GQU1</accession>
<sequence>MPDLVRTPETRHRVHFQDCDMLGHLNNARYLDYFLNAREDQVAQHYALNMGELAREQHAAWVITKHHLSYLKPARQGVEVLIRTQLIHFDNSNLVLEMQMRAADGLRLLALLWSEMTFVKMPAGTRLDHSDELMDLLNQVDVEGVEYDPDGFDDRVKAVRQELKQLRRAASGEGQGPAPRQ</sequence>
<keyword evidence="1" id="KW-0378">Hydrolase</keyword>
<name>A0A2Z3GQU1_9BACT</name>
<dbReference type="KEGG" id="hnv:DDQ68_17840"/>
<dbReference type="Pfam" id="PF13279">
    <property type="entry name" value="4HBT_2"/>
    <property type="match status" value="1"/>
</dbReference>
<dbReference type="OrthoDB" id="9791529at2"/>
<evidence type="ECO:0000313" key="2">
    <source>
        <dbReference type="EMBL" id="AWM34482.1"/>
    </source>
</evidence>
<proteinExistence type="predicted"/>
<dbReference type="InterPro" id="IPR050563">
    <property type="entry name" value="4-hydroxybenzoyl-CoA_TE"/>
</dbReference>
<keyword evidence="3" id="KW-1185">Reference proteome</keyword>